<accession>A0A1J5U9T4</accession>
<evidence type="ECO:0000256" key="3">
    <source>
        <dbReference type="PROSITE-ProRule" id="PRU00117"/>
    </source>
</evidence>
<reference evidence="6 7" key="1">
    <citation type="submission" date="2016-08" db="EMBL/GenBank/DDBJ databases">
        <title>New Insights into Marine Group III Euryarchaeota, from dark to light.</title>
        <authorList>
            <person name="Haro-Moreno J.M."/>
            <person name="Rodriguez-Valera F."/>
            <person name="Lopez-Garcia P."/>
            <person name="Moreira D."/>
            <person name="Martin-Cuadrado A.B."/>
        </authorList>
    </citation>
    <scope>NUCLEOTIDE SEQUENCE [LARGE SCALE GENOMIC DNA]</scope>
    <source>
        <strain evidence="6">CG-Epi1</strain>
    </source>
</reference>
<sequence length="227" mass="24904">MSEESKNNKKSENSKGFVLPGDLLETKSKPGKGIFRKDGRVYSSVVGYSNDRSGYMNVNAIKGRYNPKVGDKIVAICAETGPSVWRMDIGAAFNSTLHHSESGWKVPFGDTARFLSIGDAVWAEVFMVDAAGSHQITLKKDDCRKLYSGTVVKVEPTAVPRVIGKQGSMITAIREKTNTRIQIGQNGFIWIDGKGEDISKAQKAMETIDREASSEGLTKKIEKLLEK</sequence>
<dbReference type="InterPro" id="IPR026699">
    <property type="entry name" value="Exosome_RNA_bind1/RRP40/RRP4"/>
</dbReference>
<dbReference type="GO" id="GO:0000178">
    <property type="term" value="C:exosome (RNase complex)"/>
    <property type="evidence" value="ECO:0007669"/>
    <property type="project" value="UniProtKB-KW"/>
</dbReference>
<dbReference type="Proteomes" id="UP000183080">
    <property type="component" value="Unassembled WGS sequence"/>
</dbReference>
<dbReference type="SUPFAM" id="SSF110324">
    <property type="entry name" value="Ribosomal L27 protein-like"/>
    <property type="match status" value="1"/>
</dbReference>
<dbReference type="EMBL" id="MIZA01000003">
    <property type="protein sequence ID" value="OIR21030.1"/>
    <property type="molecule type" value="Genomic_DNA"/>
</dbReference>
<dbReference type="GO" id="GO:0071034">
    <property type="term" value="P:CUT catabolic process"/>
    <property type="evidence" value="ECO:0007669"/>
    <property type="project" value="TreeGrafter"/>
</dbReference>
<dbReference type="SMART" id="SM00322">
    <property type="entry name" value="KH"/>
    <property type="match status" value="1"/>
</dbReference>
<dbReference type="GO" id="GO:0000467">
    <property type="term" value="P:exonucleolytic trimming to generate mature 3'-end of 5.8S rRNA from tricistronic rRNA transcript (SSU-rRNA, 5.8S rRNA, LSU-rRNA)"/>
    <property type="evidence" value="ECO:0007669"/>
    <property type="project" value="TreeGrafter"/>
</dbReference>
<dbReference type="Pfam" id="PF00013">
    <property type="entry name" value="KH_1"/>
    <property type="match status" value="1"/>
</dbReference>
<proteinExistence type="predicted"/>
<dbReference type="Gene3D" id="2.40.50.140">
    <property type="entry name" value="Nucleic acid-binding proteins"/>
    <property type="match status" value="1"/>
</dbReference>
<feature type="domain" description="K Homology" evidence="5">
    <location>
        <begin position="146"/>
        <end position="210"/>
    </location>
</feature>
<dbReference type="InterPro" id="IPR036612">
    <property type="entry name" value="KH_dom_type_1_sf"/>
</dbReference>
<dbReference type="InterPro" id="IPR012340">
    <property type="entry name" value="NA-bd_OB-fold"/>
</dbReference>
<organism evidence="6 7">
    <name type="scientific">Marine Group III euryarchaeote CG-Epi1</name>
    <dbReference type="NCBI Taxonomy" id="1888995"/>
    <lineage>
        <taxon>Archaea</taxon>
        <taxon>Methanobacteriati</taxon>
        <taxon>Thermoplasmatota</taxon>
        <taxon>Thermoplasmata</taxon>
        <taxon>Candidatus Thermoprofundales</taxon>
    </lineage>
</organism>
<dbReference type="PANTHER" id="PTHR21321">
    <property type="entry name" value="PNAS-3 RELATED"/>
    <property type="match status" value="1"/>
</dbReference>
<evidence type="ECO:0000256" key="2">
    <source>
        <dbReference type="ARBA" id="ARBA00022884"/>
    </source>
</evidence>
<name>A0A1J5U9T4_9ARCH</name>
<dbReference type="InterPro" id="IPR004088">
    <property type="entry name" value="KH_dom_type_1"/>
</dbReference>
<dbReference type="PANTHER" id="PTHR21321:SF4">
    <property type="entry name" value="EXOSOME COMPLEX COMPONENT RRP4"/>
    <property type="match status" value="1"/>
</dbReference>
<dbReference type="Gene3D" id="3.30.1370.10">
    <property type="entry name" value="K Homology domain, type 1"/>
    <property type="match status" value="1"/>
</dbReference>
<keyword evidence="2 3" id="KW-0694">RNA-binding</keyword>
<feature type="compositionally biased region" description="Basic and acidic residues" evidence="4">
    <location>
        <begin position="1"/>
        <end position="13"/>
    </location>
</feature>
<protein>
    <recommendedName>
        <fullName evidence="5">K Homology domain-containing protein</fullName>
    </recommendedName>
</protein>
<evidence type="ECO:0000313" key="7">
    <source>
        <dbReference type="Proteomes" id="UP000183080"/>
    </source>
</evidence>
<comment type="caution">
    <text evidence="6">The sequence shown here is derived from an EMBL/GenBank/DDBJ whole genome shotgun (WGS) entry which is preliminary data.</text>
</comment>
<dbReference type="InterPro" id="IPR004087">
    <property type="entry name" value="KH_dom"/>
</dbReference>
<gene>
    <name evidence="6" type="ORF">BD935_03695</name>
</gene>
<dbReference type="CDD" id="cd22524">
    <property type="entry name" value="KH-I_Rrp4_prokar"/>
    <property type="match status" value="1"/>
</dbReference>
<dbReference type="GO" id="GO:0071051">
    <property type="term" value="P:poly(A)-dependent snoRNA 3'-end processing"/>
    <property type="evidence" value="ECO:0007669"/>
    <property type="project" value="TreeGrafter"/>
</dbReference>
<dbReference type="GO" id="GO:0034475">
    <property type="term" value="P:U4 snRNA 3'-end processing"/>
    <property type="evidence" value="ECO:0007669"/>
    <property type="project" value="TreeGrafter"/>
</dbReference>
<dbReference type="STRING" id="1888995.BD935_03695"/>
<evidence type="ECO:0000256" key="1">
    <source>
        <dbReference type="ARBA" id="ARBA00022835"/>
    </source>
</evidence>
<dbReference type="PROSITE" id="PS50084">
    <property type="entry name" value="KH_TYPE_1"/>
    <property type="match status" value="1"/>
</dbReference>
<dbReference type="SUPFAM" id="SSF50249">
    <property type="entry name" value="Nucleic acid-binding proteins"/>
    <property type="match status" value="1"/>
</dbReference>
<keyword evidence="1" id="KW-0271">Exosome</keyword>
<dbReference type="AlphaFoldDB" id="A0A1J5U9T4"/>
<evidence type="ECO:0000313" key="6">
    <source>
        <dbReference type="EMBL" id="OIR21030.1"/>
    </source>
</evidence>
<evidence type="ECO:0000259" key="5">
    <source>
        <dbReference type="SMART" id="SM00322"/>
    </source>
</evidence>
<feature type="region of interest" description="Disordered" evidence="4">
    <location>
        <begin position="1"/>
        <end position="30"/>
    </location>
</feature>
<dbReference type="GO" id="GO:0003723">
    <property type="term" value="F:RNA binding"/>
    <property type="evidence" value="ECO:0007669"/>
    <property type="project" value="UniProtKB-UniRule"/>
</dbReference>
<evidence type="ECO:0000256" key="4">
    <source>
        <dbReference type="SAM" id="MobiDB-lite"/>
    </source>
</evidence>
<dbReference type="SUPFAM" id="SSF54791">
    <property type="entry name" value="Eukaryotic type KH-domain (KH-domain type I)"/>
    <property type="match status" value="1"/>
</dbReference>
<dbReference type="Gene3D" id="2.40.50.100">
    <property type="match status" value="1"/>
</dbReference>